<evidence type="ECO:0008006" key="3">
    <source>
        <dbReference type="Google" id="ProtNLM"/>
    </source>
</evidence>
<keyword evidence="2" id="KW-1185">Reference proteome</keyword>
<dbReference type="PANTHER" id="PTHR36578">
    <property type="entry name" value="CHROMOSOME 15, WHOLE GENOME SHOTGUN SEQUENCE"/>
    <property type="match status" value="1"/>
</dbReference>
<reference evidence="1" key="1">
    <citation type="journal article" date="2019" name="Environ. Microbiol.">
        <title>Fungal ecological strategies reflected in gene transcription - a case study of two litter decomposers.</title>
        <authorList>
            <person name="Barbi F."/>
            <person name="Kohler A."/>
            <person name="Barry K."/>
            <person name="Baskaran P."/>
            <person name="Daum C."/>
            <person name="Fauchery L."/>
            <person name="Ihrmark K."/>
            <person name="Kuo A."/>
            <person name="LaButti K."/>
            <person name="Lipzen A."/>
            <person name="Morin E."/>
            <person name="Grigoriev I.V."/>
            <person name="Henrissat B."/>
            <person name="Lindahl B."/>
            <person name="Martin F."/>
        </authorList>
    </citation>
    <scope>NUCLEOTIDE SEQUENCE</scope>
    <source>
        <strain evidence="1">JB14</strain>
    </source>
</reference>
<gene>
    <name evidence="1" type="ORF">BT96DRAFT_882518</name>
</gene>
<accession>A0A6A4HMI6</accession>
<dbReference type="EMBL" id="ML769475">
    <property type="protein sequence ID" value="KAE9398950.1"/>
    <property type="molecule type" value="Genomic_DNA"/>
</dbReference>
<evidence type="ECO:0000313" key="1">
    <source>
        <dbReference type="EMBL" id="KAE9398950.1"/>
    </source>
</evidence>
<dbReference type="Proteomes" id="UP000799118">
    <property type="component" value="Unassembled WGS sequence"/>
</dbReference>
<dbReference type="AlphaFoldDB" id="A0A6A4HMI6"/>
<evidence type="ECO:0000313" key="2">
    <source>
        <dbReference type="Proteomes" id="UP000799118"/>
    </source>
</evidence>
<dbReference type="OrthoDB" id="271448at2759"/>
<proteinExistence type="predicted"/>
<name>A0A6A4HMI6_9AGAR</name>
<dbReference type="PANTHER" id="PTHR36578:SF1">
    <property type="entry name" value="APPLE DOMAIN-CONTAINING PROTEIN"/>
    <property type="match status" value="1"/>
</dbReference>
<dbReference type="Gene3D" id="2.60.120.260">
    <property type="entry name" value="Galactose-binding domain-like"/>
    <property type="match status" value="1"/>
</dbReference>
<sequence>MHFFTFEDVPPSQPAAVDGDLVNQTVPTTTSSCRGLARRSNNNYVQVFGGMGTGPNDRDAAVKGTVYLTYTIVNNATYNVDDCLNYCDSVEGCVFANLYYEFENPLLDLVFSEGSNLKCTVYADTHCATEKTNFGGQQLYPAPAPLNYIQQSSGWAAKSLVEPDTPQGYDKVFGPTNRANNAPGYMGFAFLNKYDMDACASLCDTHGADPVGGACQYFNIWRALVNGIPTTYTCAMYFIPADESTAINNGQGDLVITKSRGYVRQNAIVDGGFEGYMCDLGVDFCFTSSYTNWVGTSPAGGDLDASIFNYVPYAHNGYSVGLLGTADGTDTLLGTLAPASPIATEAGVSYTLQFFISTSFSGQDEAGANLAIIWNGNTVDTITPGYQSQWVLHQYTVVAQGNNVLQFIGSPAPGWVFIDNVALLA</sequence>
<organism evidence="1 2">
    <name type="scientific">Gymnopus androsaceus JB14</name>
    <dbReference type="NCBI Taxonomy" id="1447944"/>
    <lineage>
        <taxon>Eukaryota</taxon>
        <taxon>Fungi</taxon>
        <taxon>Dikarya</taxon>
        <taxon>Basidiomycota</taxon>
        <taxon>Agaricomycotina</taxon>
        <taxon>Agaricomycetes</taxon>
        <taxon>Agaricomycetidae</taxon>
        <taxon>Agaricales</taxon>
        <taxon>Marasmiineae</taxon>
        <taxon>Omphalotaceae</taxon>
        <taxon>Gymnopus</taxon>
    </lineage>
</organism>
<protein>
    <recommendedName>
        <fullName evidence="3">Fruit-body specific protein a</fullName>
    </recommendedName>
</protein>